<proteinExistence type="inferred from homology"/>
<dbReference type="InterPro" id="IPR008284">
    <property type="entry name" value="MoCF_biosynth_CS"/>
</dbReference>
<evidence type="ECO:0000256" key="1">
    <source>
        <dbReference type="ARBA" id="ARBA00005046"/>
    </source>
</evidence>
<dbReference type="NCBIfam" id="TIGR00177">
    <property type="entry name" value="molyb_syn"/>
    <property type="match status" value="1"/>
</dbReference>
<feature type="domain" description="MoaB/Mog" evidence="6">
    <location>
        <begin position="16"/>
        <end position="160"/>
    </location>
</feature>
<dbReference type="SUPFAM" id="SSF53218">
    <property type="entry name" value="Molybdenum cofactor biosynthesis proteins"/>
    <property type="match status" value="1"/>
</dbReference>
<dbReference type="GO" id="GO:0005829">
    <property type="term" value="C:cytosol"/>
    <property type="evidence" value="ECO:0007669"/>
    <property type="project" value="TreeGrafter"/>
</dbReference>
<dbReference type="UniPathway" id="UPA00344"/>
<dbReference type="InterPro" id="IPR013484">
    <property type="entry name" value="MoaB_proteobac"/>
</dbReference>
<organism evidence="7 8">
    <name type="scientific">Ancylobacter novellus</name>
    <name type="common">Thiobacillus novellus</name>
    <dbReference type="NCBI Taxonomy" id="921"/>
    <lineage>
        <taxon>Bacteria</taxon>
        <taxon>Pseudomonadati</taxon>
        <taxon>Pseudomonadota</taxon>
        <taxon>Alphaproteobacteria</taxon>
        <taxon>Hyphomicrobiales</taxon>
        <taxon>Xanthobacteraceae</taxon>
        <taxon>Ancylobacter</taxon>
    </lineage>
</organism>
<evidence type="ECO:0000256" key="3">
    <source>
        <dbReference type="ARBA" id="ARBA00015262"/>
    </source>
</evidence>
<dbReference type="NCBIfam" id="TIGR02667">
    <property type="entry name" value="moaB_proteo"/>
    <property type="match status" value="1"/>
</dbReference>
<dbReference type="InterPro" id="IPR001453">
    <property type="entry name" value="MoaB/Mog_dom"/>
</dbReference>
<dbReference type="PIRSF" id="PIRSF006443">
    <property type="entry name" value="MoaB"/>
    <property type="match status" value="1"/>
</dbReference>
<dbReference type="PANTHER" id="PTHR43232:SF2">
    <property type="entry name" value="MOLYBDENUM COFACTOR BIOSYNTHESIS PROTEIN B"/>
    <property type="match status" value="1"/>
</dbReference>
<evidence type="ECO:0000256" key="5">
    <source>
        <dbReference type="PIRNR" id="PIRNR006443"/>
    </source>
</evidence>
<protein>
    <recommendedName>
        <fullName evidence="3 5">Molybdenum cofactor biosynthesis protein B</fullName>
    </recommendedName>
</protein>
<dbReference type="PROSITE" id="PS01078">
    <property type="entry name" value="MOCF_BIOSYNTHESIS_1"/>
    <property type="match status" value="1"/>
</dbReference>
<dbReference type="AlphaFoldDB" id="A0A2W5QX97"/>
<reference evidence="7 8" key="1">
    <citation type="submission" date="2017-08" db="EMBL/GenBank/DDBJ databases">
        <title>Infants hospitalized years apart are colonized by the same room-sourced microbial strains.</title>
        <authorList>
            <person name="Brooks B."/>
            <person name="Olm M.R."/>
            <person name="Firek B.A."/>
            <person name="Baker R."/>
            <person name="Thomas B.C."/>
            <person name="Morowitz M.J."/>
            <person name="Banfield J.F."/>
        </authorList>
    </citation>
    <scope>NUCLEOTIDE SEQUENCE [LARGE SCALE GENOMIC DNA]</scope>
    <source>
        <strain evidence="7">S2_005_001_R2_27</strain>
    </source>
</reference>
<dbReference type="Proteomes" id="UP000248887">
    <property type="component" value="Unassembled WGS sequence"/>
</dbReference>
<evidence type="ECO:0000313" key="8">
    <source>
        <dbReference type="Proteomes" id="UP000248887"/>
    </source>
</evidence>
<accession>A0A2W5QX97</accession>
<name>A0A2W5QX97_ANCNO</name>
<dbReference type="InterPro" id="IPR036425">
    <property type="entry name" value="MoaB/Mog-like_dom_sf"/>
</dbReference>
<comment type="pathway">
    <text evidence="1 5">Cofactor biosynthesis; molybdopterin biosynthesis.</text>
</comment>
<evidence type="ECO:0000313" key="7">
    <source>
        <dbReference type="EMBL" id="PZQ80899.1"/>
    </source>
</evidence>
<dbReference type="InterPro" id="IPR012245">
    <property type="entry name" value="MoaB"/>
</dbReference>
<dbReference type="Gene3D" id="3.40.980.10">
    <property type="entry name" value="MoaB/Mog-like domain"/>
    <property type="match status" value="1"/>
</dbReference>
<comment type="function">
    <text evidence="5">May be involved in the biosynthesis of molybdopterin.</text>
</comment>
<comment type="similarity">
    <text evidence="2 5">Belongs to the MoaB/Mog family.</text>
</comment>
<dbReference type="SMART" id="SM00852">
    <property type="entry name" value="MoCF_biosynth"/>
    <property type="match status" value="1"/>
</dbReference>
<dbReference type="EMBL" id="QFQD01000055">
    <property type="protein sequence ID" value="PZQ80899.1"/>
    <property type="molecule type" value="Genomic_DNA"/>
</dbReference>
<keyword evidence="4 5" id="KW-0501">Molybdenum cofactor biosynthesis</keyword>
<evidence type="ECO:0000256" key="4">
    <source>
        <dbReference type="ARBA" id="ARBA00023150"/>
    </source>
</evidence>
<gene>
    <name evidence="7" type="primary">moaB</name>
    <name evidence="7" type="ORF">DI549_15530</name>
</gene>
<evidence type="ECO:0000256" key="2">
    <source>
        <dbReference type="ARBA" id="ARBA00006112"/>
    </source>
</evidence>
<sequence length="186" mass="19971">MSADPAAKPFVALSIAVLTISDTRTVVDDRSGNTLVERLEGAGHRLAARAIVADDVEAIRAQVSSWIADPAVDVVITTGGTGFTGRDVTPEAVEPLFEKRMEGFSTIFHLISFQKIGTSTLQSRATAGVANSTYIFCLPGSPGACRDGWDGILAQQLDINHKPCNFVEILPRLDEHLKRGKLRTPV</sequence>
<comment type="caution">
    <text evidence="7">The sequence shown here is derived from an EMBL/GenBank/DDBJ whole genome shotgun (WGS) entry which is preliminary data.</text>
</comment>
<dbReference type="PANTHER" id="PTHR43232">
    <property type="entry name" value="MOLYBDENUM COFACTOR BIOSYNTHESIS PROTEIN B"/>
    <property type="match status" value="1"/>
</dbReference>
<dbReference type="CDD" id="cd00886">
    <property type="entry name" value="MogA_MoaB"/>
    <property type="match status" value="1"/>
</dbReference>
<evidence type="ECO:0000259" key="6">
    <source>
        <dbReference type="SMART" id="SM00852"/>
    </source>
</evidence>
<dbReference type="Pfam" id="PF00994">
    <property type="entry name" value="MoCF_biosynth"/>
    <property type="match status" value="1"/>
</dbReference>
<dbReference type="GO" id="GO:0006777">
    <property type="term" value="P:Mo-molybdopterin cofactor biosynthetic process"/>
    <property type="evidence" value="ECO:0007669"/>
    <property type="project" value="UniProtKB-UniRule"/>
</dbReference>